<sequence length="593" mass="65589">MLSRQQDTLFLTKKLDQEPCQDIIFRSKLADIVIPNHLPLTDYVFQRFSGNGDGDSTATCLIDSATGRIFTYANVQINSQRVAVGIHRLGIRQRDTVMLLLPNSPEFAFSFLAVAYLGAVTTTANPLYTQAEIARQANASATKMIITKQCYRIHLVFNLFSVRFGSDSFGFGSVRIVNVGTRKYPEKVRFSFGSGSGSDSSGMMLYVYIINIFIYSGTRSVLGSVPVRFGYFGYKNIGTIWVFEGISPVLVMELIQRYKVTVVPVAPSVVLAFVKSQETERYDLSSVRMMISGAATLRKELEEAVLPKFPNAIFGQSGACGTVIRNADMKVVDTITGVSLPRNKSGEICIRGDQLMKGYLNDPEATARTIDNDGWLHTGDIGYVDDDDEIFIVDRLKELIKFKGYQVAPAELEALLISHPYIEDAAVVAMQDEVAGEVPVAFVVSSEGSQVTEDDVTSYICKQGDLRNKGDIEKLFSKQRFDVVIHFAGLKAVGERLKALATLAATSTITWLELSIFTRPWQSTTAKWSCCCNMVFSSSATVYGQPEKIPCMQVRDYIHVMDLADGHIAALRKLFDDPKIGVTRNGILIDNHN</sequence>
<organism evidence="5 6">
    <name type="scientific">Brassica carinata</name>
    <name type="common">Ethiopian mustard</name>
    <name type="synonym">Abyssinian cabbage</name>
    <dbReference type="NCBI Taxonomy" id="52824"/>
    <lineage>
        <taxon>Eukaryota</taxon>
        <taxon>Viridiplantae</taxon>
        <taxon>Streptophyta</taxon>
        <taxon>Embryophyta</taxon>
        <taxon>Tracheophyta</taxon>
        <taxon>Spermatophyta</taxon>
        <taxon>Magnoliopsida</taxon>
        <taxon>eudicotyledons</taxon>
        <taxon>Gunneridae</taxon>
        <taxon>Pentapetalae</taxon>
        <taxon>rosids</taxon>
        <taxon>malvids</taxon>
        <taxon>Brassicales</taxon>
        <taxon>Brassicaceae</taxon>
        <taxon>Brassiceae</taxon>
        <taxon>Brassica</taxon>
    </lineage>
</organism>
<keyword evidence="6" id="KW-1185">Reference proteome</keyword>
<dbReference type="OrthoDB" id="6507574at2759"/>
<dbReference type="InterPro" id="IPR036291">
    <property type="entry name" value="NAD(P)-bd_dom_sf"/>
</dbReference>
<reference evidence="5 6" key="1">
    <citation type="submission" date="2020-02" db="EMBL/GenBank/DDBJ databases">
        <authorList>
            <person name="Ma Q."/>
            <person name="Huang Y."/>
            <person name="Song X."/>
            <person name="Pei D."/>
        </authorList>
    </citation>
    <scope>NUCLEOTIDE SEQUENCE [LARGE SCALE GENOMIC DNA]</scope>
    <source>
        <strain evidence="5">Sxm20200214</strain>
        <tissue evidence="5">Leaf</tissue>
    </source>
</reference>
<feature type="domain" description="AMP-dependent synthetase/ligase" evidence="3">
    <location>
        <begin position="317"/>
        <end position="360"/>
    </location>
</feature>
<dbReference type="Pfam" id="PF13193">
    <property type="entry name" value="AMP-binding_C"/>
    <property type="match status" value="1"/>
</dbReference>
<evidence type="ECO:0000313" key="6">
    <source>
        <dbReference type="Proteomes" id="UP000886595"/>
    </source>
</evidence>
<proteinExistence type="inferred from homology"/>
<dbReference type="Proteomes" id="UP000886595">
    <property type="component" value="Unassembled WGS sequence"/>
</dbReference>
<feature type="domain" description="AMP-dependent synthetase/ligase" evidence="3">
    <location>
        <begin position="240"/>
        <end position="313"/>
    </location>
</feature>
<dbReference type="GO" id="GO:0016207">
    <property type="term" value="F:4-coumarate-CoA ligase activity"/>
    <property type="evidence" value="ECO:0007669"/>
    <property type="project" value="TreeGrafter"/>
</dbReference>
<name>A0A8X7UW07_BRACI</name>
<dbReference type="InterPro" id="IPR025110">
    <property type="entry name" value="AMP-bd_C"/>
</dbReference>
<evidence type="ECO:0000259" key="3">
    <source>
        <dbReference type="Pfam" id="PF00501"/>
    </source>
</evidence>
<evidence type="ECO:0000256" key="1">
    <source>
        <dbReference type="ARBA" id="ARBA00006432"/>
    </source>
</evidence>
<evidence type="ECO:0000259" key="4">
    <source>
        <dbReference type="Pfam" id="PF13193"/>
    </source>
</evidence>
<dbReference type="InterPro" id="IPR000873">
    <property type="entry name" value="AMP-dep_synth/lig_dom"/>
</dbReference>
<dbReference type="Gene3D" id="3.30.300.30">
    <property type="match status" value="1"/>
</dbReference>
<accession>A0A8X7UW07</accession>
<feature type="domain" description="AMP-dependent synthetase/ligase" evidence="3">
    <location>
        <begin position="57"/>
        <end position="149"/>
    </location>
</feature>
<protein>
    <recommendedName>
        <fullName evidence="7">4-coumarate--CoA ligase</fullName>
    </recommendedName>
</protein>
<dbReference type="InterPro" id="IPR042099">
    <property type="entry name" value="ANL_N_sf"/>
</dbReference>
<dbReference type="SUPFAM" id="SSF51735">
    <property type="entry name" value="NAD(P)-binding Rossmann-fold domains"/>
    <property type="match status" value="1"/>
</dbReference>
<evidence type="ECO:0000313" key="5">
    <source>
        <dbReference type="EMBL" id="KAG2294315.1"/>
    </source>
</evidence>
<dbReference type="InterPro" id="IPR045851">
    <property type="entry name" value="AMP-bd_C_sf"/>
</dbReference>
<dbReference type="PANTHER" id="PTHR24096">
    <property type="entry name" value="LONG-CHAIN-FATTY-ACID--COA LIGASE"/>
    <property type="match status" value="1"/>
</dbReference>
<evidence type="ECO:0008006" key="7">
    <source>
        <dbReference type="Google" id="ProtNLM"/>
    </source>
</evidence>
<comment type="caution">
    <text evidence="5">The sequence shown here is derived from an EMBL/GenBank/DDBJ whole genome shotgun (WGS) entry which is preliminary data.</text>
</comment>
<dbReference type="Gene3D" id="3.40.50.12780">
    <property type="entry name" value="N-terminal domain of ligase-like"/>
    <property type="match status" value="2"/>
</dbReference>
<dbReference type="EMBL" id="JAAMPC010000009">
    <property type="protein sequence ID" value="KAG2294315.1"/>
    <property type="molecule type" value="Genomic_DNA"/>
</dbReference>
<dbReference type="SUPFAM" id="SSF56801">
    <property type="entry name" value="Acetyl-CoA synthetase-like"/>
    <property type="match status" value="1"/>
</dbReference>
<dbReference type="AlphaFoldDB" id="A0A8X7UW07"/>
<evidence type="ECO:0000256" key="2">
    <source>
        <dbReference type="ARBA" id="ARBA00022598"/>
    </source>
</evidence>
<feature type="domain" description="AMP-binding enzyme C-terminal" evidence="4">
    <location>
        <begin position="411"/>
        <end position="462"/>
    </location>
</feature>
<comment type="similarity">
    <text evidence="1">Belongs to the ATP-dependent AMP-binding enzyme family.</text>
</comment>
<dbReference type="Pfam" id="PF00501">
    <property type="entry name" value="AMP-binding"/>
    <property type="match status" value="3"/>
</dbReference>
<keyword evidence="2" id="KW-0436">Ligase</keyword>
<gene>
    <name evidence="5" type="ORF">Bca52824_040984</name>
</gene>
<dbReference type="PANTHER" id="PTHR24096:SF368">
    <property type="entry name" value="4-COUMARATE--COA LIGASE"/>
    <property type="match status" value="1"/>
</dbReference>